<dbReference type="PROSITE" id="PS50280">
    <property type="entry name" value="SET"/>
    <property type="match status" value="1"/>
</dbReference>
<dbReference type="KEGG" id="fgg:FSB75_17660"/>
<sequence>MALLEKYLFVKESTIPGAGKGLFTKIDIPKGTRVVEYKGRRTVWKEVKNDSTNYYIYTINRNNVIDARRTLSAHARYANDAKGLTRIKGITNNGVYVNEGNRAFIETTKDIPAGAEILVDYTKPYWDVMKENLRADGKWPVKKGMTKKAVTKKKAAVKKKATK</sequence>
<accession>A0A5B8ULV2</accession>
<dbReference type="EMBL" id="CP042433">
    <property type="protein sequence ID" value="QEC57651.1"/>
    <property type="molecule type" value="Genomic_DNA"/>
</dbReference>
<dbReference type="SMART" id="SM00317">
    <property type="entry name" value="SET"/>
    <property type="match status" value="1"/>
</dbReference>
<evidence type="ECO:0000313" key="2">
    <source>
        <dbReference type="EMBL" id="QEC57651.1"/>
    </source>
</evidence>
<dbReference type="Pfam" id="PF00856">
    <property type="entry name" value="SET"/>
    <property type="match status" value="1"/>
</dbReference>
<keyword evidence="3" id="KW-1185">Reference proteome</keyword>
<dbReference type="Gene3D" id="2.170.270.10">
    <property type="entry name" value="SET domain"/>
    <property type="match status" value="1"/>
</dbReference>
<name>A0A5B8ULV2_9BACT</name>
<dbReference type="InterPro" id="IPR046341">
    <property type="entry name" value="SET_dom_sf"/>
</dbReference>
<dbReference type="SUPFAM" id="SSF82199">
    <property type="entry name" value="SET domain"/>
    <property type="match status" value="1"/>
</dbReference>
<evidence type="ECO:0000259" key="1">
    <source>
        <dbReference type="PROSITE" id="PS50280"/>
    </source>
</evidence>
<evidence type="ECO:0000313" key="3">
    <source>
        <dbReference type="Proteomes" id="UP000321204"/>
    </source>
</evidence>
<reference evidence="2 3" key="1">
    <citation type="journal article" date="2015" name="Int. J. Syst. Evol. Microbiol.">
        <title>Flavisolibacter ginsenosidimutans sp. nov., with ginsenoside-converting activity isolated from soil used for cultivating ginseng.</title>
        <authorList>
            <person name="Zhao Y."/>
            <person name="Liu Q."/>
            <person name="Kang M.S."/>
            <person name="Jin F."/>
            <person name="Yu H."/>
            <person name="Im W.T."/>
        </authorList>
    </citation>
    <scope>NUCLEOTIDE SEQUENCE [LARGE SCALE GENOMIC DNA]</scope>
    <source>
        <strain evidence="2 3">Gsoil 636</strain>
    </source>
</reference>
<gene>
    <name evidence="2" type="ORF">FSB75_17660</name>
</gene>
<protein>
    <submittedName>
        <fullName evidence="2">SET domain-containing protein</fullName>
    </submittedName>
</protein>
<proteinExistence type="predicted"/>
<feature type="domain" description="SET" evidence="1">
    <location>
        <begin position="6"/>
        <end position="122"/>
    </location>
</feature>
<dbReference type="InterPro" id="IPR001214">
    <property type="entry name" value="SET_dom"/>
</dbReference>
<dbReference type="AlphaFoldDB" id="A0A5B8ULV2"/>
<dbReference type="OrthoDB" id="947125at2"/>
<dbReference type="RefSeq" id="WP_146790195.1">
    <property type="nucleotide sequence ID" value="NZ_BAABIO010000003.1"/>
</dbReference>
<organism evidence="2 3">
    <name type="scientific">Flavisolibacter ginsenosidimutans</name>
    <dbReference type="NCBI Taxonomy" id="661481"/>
    <lineage>
        <taxon>Bacteria</taxon>
        <taxon>Pseudomonadati</taxon>
        <taxon>Bacteroidota</taxon>
        <taxon>Chitinophagia</taxon>
        <taxon>Chitinophagales</taxon>
        <taxon>Chitinophagaceae</taxon>
        <taxon>Flavisolibacter</taxon>
    </lineage>
</organism>
<dbReference type="Proteomes" id="UP000321204">
    <property type="component" value="Chromosome"/>
</dbReference>